<name>A0A840BIH3_9RHOO</name>
<dbReference type="EMBL" id="JACIET010000002">
    <property type="protein sequence ID" value="MBB4013341.1"/>
    <property type="molecule type" value="Genomic_DNA"/>
</dbReference>
<reference evidence="3 4" key="1">
    <citation type="submission" date="2020-08" db="EMBL/GenBank/DDBJ databases">
        <title>Genomic Encyclopedia of Type Strains, Phase IV (KMG-IV): sequencing the most valuable type-strain genomes for metagenomic binning, comparative biology and taxonomic classification.</title>
        <authorList>
            <person name="Goeker M."/>
        </authorList>
    </citation>
    <scope>NUCLEOTIDE SEQUENCE [LARGE SCALE GENOMIC DNA]</scope>
    <source>
        <strain evidence="3 4">DSM 106739</strain>
    </source>
</reference>
<evidence type="ECO:0000256" key="1">
    <source>
        <dbReference type="SAM" id="Coils"/>
    </source>
</evidence>
<dbReference type="Pfam" id="PF05137">
    <property type="entry name" value="PilN"/>
    <property type="match status" value="1"/>
</dbReference>
<sequence>MIRINLLPHREEARRQRRQQFYVLAVATLIGGAVIALAVHSFNQSRIESQQADNDFLKSEIAKLDKDIAEIKRLKEQTQALLSRKQVIEQLQSHRAETVHIFNELAKLVPEGVFLKGIKQAGLKITLSGYTQSNARVSTLMRNLDASPVLERPVLIEIKAAELNKRRVSEFTLDIYVERAKSETDDKKPATPTEKKS</sequence>
<comment type="caution">
    <text evidence="3">The sequence shown here is derived from an EMBL/GenBank/DDBJ whole genome shotgun (WGS) entry which is preliminary data.</text>
</comment>
<evidence type="ECO:0000313" key="4">
    <source>
        <dbReference type="Proteomes" id="UP000561045"/>
    </source>
</evidence>
<dbReference type="PANTHER" id="PTHR40278">
    <property type="entry name" value="DNA UTILIZATION PROTEIN HOFN"/>
    <property type="match status" value="1"/>
</dbReference>
<dbReference type="InterPro" id="IPR007813">
    <property type="entry name" value="PilN"/>
</dbReference>
<gene>
    <name evidence="3" type="ORF">GGR36_002687</name>
</gene>
<dbReference type="InterPro" id="IPR052534">
    <property type="entry name" value="Extracell_DNA_Util/SecSys_Comp"/>
</dbReference>
<dbReference type="Proteomes" id="UP000561045">
    <property type="component" value="Unassembled WGS sequence"/>
</dbReference>
<proteinExistence type="predicted"/>
<keyword evidence="2" id="KW-0812">Transmembrane</keyword>
<accession>A0A840BIH3</accession>
<dbReference type="GO" id="GO:0043683">
    <property type="term" value="P:type IV pilus assembly"/>
    <property type="evidence" value="ECO:0007669"/>
    <property type="project" value="TreeGrafter"/>
</dbReference>
<dbReference type="GO" id="GO:0043107">
    <property type="term" value="P:type IV pilus-dependent motility"/>
    <property type="evidence" value="ECO:0007669"/>
    <property type="project" value="TreeGrafter"/>
</dbReference>
<organism evidence="3 4">
    <name type="scientific">Niveibacterium umoris</name>
    <dbReference type="NCBI Taxonomy" id="1193620"/>
    <lineage>
        <taxon>Bacteria</taxon>
        <taxon>Pseudomonadati</taxon>
        <taxon>Pseudomonadota</taxon>
        <taxon>Betaproteobacteria</taxon>
        <taxon>Rhodocyclales</taxon>
        <taxon>Rhodocyclaceae</taxon>
        <taxon>Niveibacterium</taxon>
    </lineage>
</organism>
<protein>
    <submittedName>
        <fullName evidence="3">Type IV pilus assembly protein PilN</fullName>
    </submittedName>
</protein>
<dbReference type="PANTHER" id="PTHR40278:SF2">
    <property type="entry name" value="TYPE IV PILUS INNER MEMBRANE COMPONENT PILN"/>
    <property type="match status" value="1"/>
</dbReference>
<keyword evidence="2" id="KW-1133">Transmembrane helix</keyword>
<keyword evidence="2" id="KW-0472">Membrane</keyword>
<keyword evidence="4" id="KW-1185">Reference proteome</keyword>
<feature type="coiled-coil region" evidence="1">
    <location>
        <begin position="47"/>
        <end position="91"/>
    </location>
</feature>
<evidence type="ECO:0000313" key="3">
    <source>
        <dbReference type="EMBL" id="MBB4013341.1"/>
    </source>
</evidence>
<evidence type="ECO:0000256" key="2">
    <source>
        <dbReference type="SAM" id="Phobius"/>
    </source>
</evidence>
<dbReference type="AlphaFoldDB" id="A0A840BIH3"/>
<feature type="transmembrane region" description="Helical" evidence="2">
    <location>
        <begin position="21"/>
        <end position="42"/>
    </location>
</feature>
<dbReference type="RefSeq" id="WP_183635228.1">
    <property type="nucleotide sequence ID" value="NZ_BAABLE010000005.1"/>
</dbReference>
<keyword evidence="1" id="KW-0175">Coiled coil</keyword>